<evidence type="ECO:0000256" key="1">
    <source>
        <dbReference type="ARBA" id="ARBA00004651"/>
    </source>
</evidence>
<evidence type="ECO:0000256" key="5">
    <source>
        <dbReference type="ARBA" id="ARBA00023136"/>
    </source>
</evidence>
<dbReference type="GO" id="GO:0022857">
    <property type="term" value="F:transmembrane transporter activity"/>
    <property type="evidence" value="ECO:0007669"/>
    <property type="project" value="TreeGrafter"/>
</dbReference>
<keyword evidence="5 7" id="KW-0472">Membrane</keyword>
<dbReference type="GO" id="GO:0005886">
    <property type="term" value="C:plasma membrane"/>
    <property type="evidence" value="ECO:0007669"/>
    <property type="project" value="UniProtKB-SubCell"/>
</dbReference>
<dbReference type="PANTHER" id="PTHR30572">
    <property type="entry name" value="MEMBRANE COMPONENT OF TRANSPORTER-RELATED"/>
    <property type="match status" value="1"/>
</dbReference>
<dbReference type="Pfam" id="PF12704">
    <property type="entry name" value="MacB_PCD"/>
    <property type="match status" value="1"/>
</dbReference>
<keyword evidence="2" id="KW-1003">Cell membrane</keyword>
<reference evidence="10 11" key="1">
    <citation type="submission" date="2019-08" db="EMBL/GenBank/DDBJ databases">
        <title>Calorimonas adulescens gen. nov., sp. nov., an anaerobic thermophilic bacterium from Sakhalin hot spring.</title>
        <authorList>
            <person name="Khomyakova M.A."/>
            <person name="Merkel A.Y."/>
            <person name="Novikov A."/>
            <person name="Bonch-Osmolovskaya E.A."/>
            <person name="Slobodkin A.I."/>
        </authorList>
    </citation>
    <scope>NUCLEOTIDE SEQUENCE [LARGE SCALE GENOMIC DNA]</scope>
    <source>
        <strain evidence="10 11">A05MB</strain>
    </source>
</reference>
<dbReference type="PANTHER" id="PTHR30572:SF4">
    <property type="entry name" value="ABC TRANSPORTER PERMEASE YTRF"/>
    <property type="match status" value="1"/>
</dbReference>
<dbReference type="InterPro" id="IPR003838">
    <property type="entry name" value="ABC3_permease_C"/>
</dbReference>
<feature type="transmembrane region" description="Helical" evidence="7">
    <location>
        <begin position="351"/>
        <end position="371"/>
    </location>
</feature>
<feature type="domain" description="MacB-like periplasmic core" evidence="9">
    <location>
        <begin position="21"/>
        <end position="230"/>
    </location>
</feature>
<proteinExistence type="inferred from homology"/>
<keyword evidence="3 7" id="KW-0812">Transmembrane</keyword>
<evidence type="ECO:0000256" key="2">
    <source>
        <dbReference type="ARBA" id="ARBA00022475"/>
    </source>
</evidence>
<evidence type="ECO:0000256" key="7">
    <source>
        <dbReference type="SAM" id="Phobius"/>
    </source>
</evidence>
<protein>
    <submittedName>
        <fullName evidence="10">FtsX-like permease family protein</fullName>
    </submittedName>
</protein>
<organism evidence="10 11">
    <name type="scientific">Calorimonas adulescens</name>
    <dbReference type="NCBI Taxonomy" id="2606906"/>
    <lineage>
        <taxon>Bacteria</taxon>
        <taxon>Bacillati</taxon>
        <taxon>Bacillota</taxon>
        <taxon>Clostridia</taxon>
        <taxon>Thermoanaerobacterales</taxon>
        <taxon>Thermoanaerobacteraceae</taxon>
        <taxon>Calorimonas</taxon>
    </lineage>
</organism>
<evidence type="ECO:0000256" key="4">
    <source>
        <dbReference type="ARBA" id="ARBA00022989"/>
    </source>
</evidence>
<evidence type="ECO:0000313" key="11">
    <source>
        <dbReference type="Proteomes" id="UP000322976"/>
    </source>
</evidence>
<dbReference type="AlphaFoldDB" id="A0A5D8QEA2"/>
<feature type="transmembrane region" description="Helical" evidence="7">
    <location>
        <begin position="310"/>
        <end position="339"/>
    </location>
</feature>
<dbReference type="EMBL" id="VTPS01000003">
    <property type="protein sequence ID" value="TZE82885.1"/>
    <property type="molecule type" value="Genomic_DNA"/>
</dbReference>
<dbReference type="RefSeq" id="WP_149544444.1">
    <property type="nucleotide sequence ID" value="NZ_VTPS01000003.1"/>
</dbReference>
<dbReference type="InterPro" id="IPR025857">
    <property type="entry name" value="MacB_PCD"/>
</dbReference>
<dbReference type="Proteomes" id="UP000322976">
    <property type="component" value="Unassembled WGS sequence"/>
</dbReference>
<evidence type="ECO:0000259" key="9">
    <source>
        <dbReference type="Pfam" id="PF12704"/>
    </source>
</evidence>
<keyword evidence="4 7" id="KW-1133">Transmembrane helix</keyword>
<comment type="similarity">
    <text evidence="6">Belongs to the ABC-4 integral membrane protein family.</text>
</comment>
<name>A0A5D8QEA2_9THEO</name>
<evidence type="ECO:0000256" key="6">
    <source>
        <dbReference type="ARBA" id="ARBA00038076"/>
    </source>
</evidence>
<dbReference type="InterPro" id="IPR050250">
    <property type="entry name" value="Macrolide_Exporter_MacB"/>
</dbReference>
<accession>A0A5D8QEA2</accession>
<sequence length="388" mass="41370">MNLYQLVKLALRGIIDNKLRSFLTMLGIIIGVASVIALVSFASGATSQVTSQIEGMGSNILSVNIMGRGAQTTLTYEEALDLKNPYISGIAPTVNSGMTVKFMNKTYDTGIIGTNSDYFTINNRELEAGRIITETDLEDRAKVAVIGPDVAKELGMLNPVGETIKIGGNNFTVVGLLQSKGSSMMGSQDDMVIVPITTAQRLFQTGGVRSITMQAVSPDDVEAAKAYLEADLKRLFKDDEDAYNVFDQTELLNTVKQSTSVLSMMLGGIAGISLLVGGIGIMNIMLVTVTERTREIGIRKAIGAKKRDILTQFLIESSVLSGVGGMIGVIVGFILAKILSTVANIPTQTTLLTVGVSFGFALLVGIIFGIYPANRAANLNPIDALHYE</sequence>
<keyword evidence="11" id="KW-1185">Reference proteome</keyword>
<comment type="caution">
    <text evidence="10">The sequence shown here is derived from an EMBL/GenBank/DDBJ whole genome shotgun (WGS) entry which is preliminary data.</text>
</comment>
<feature type="transmembrane region" description="Helical" evidence="7">
    <location>
        <begin position="21"/>
        <end position="42"/>
    </location>
</feature>
<evidence type="ECO:0000259" key="8">
    <source>
        <dbReference type="Pfam" id="PF02687"/>
    </source>
</evidence>
<feature type="domain" description="ABC3 transporter permease C-terminal" evidence="8">
    <location>
        <begin position="269"/>
        <end position="381"/>
    </location>
</feature>
<gene>
    <name evidence="10" type="ORF">FWJ32_02725</name>
</gene>
<dbReference type="Pfam" id="PF02687">
    <property type="entry name" value="FtsX"/>
    <property type="match status" value="1"/>
</dbReference>
<comment type="subcellular location">
    <subcellularLocation>
        <location evidence="1">Cell membrane</location>
        <topology evidence="1">Multi-pass membrane protein</topology>
    </subcellularLocation>
</comment>
<evidence type="ECO:0000256" key="3">
    <source>
        <dbReference type="ARBA" id="ARBA00022692"/>
    </source>
</evidence>
<feature type="transmembrane region" description="Helical" evidence="7">
    <location>
        <begin position="261"/>
        <end position="289"/>
    </location>
</feature>
<evidence type="ECO:0000313" key="10">
    <source>
        <dbReference type="EMBL" id="TZE82885.1"/>
    </source>
</evidence>